<dbReference type="Proteomes" id="UP000008370">
    <property type="component" value="Unassembled WGS sequence"/>
</dbReference>
<sequence>MPPYPDEQLPTETLSMQEFVELAKETLTGRLTVPDFVRLVLAGRKKTAAGERRLNINVFKDCVSPADIDNIAVTRDFDSIIGITTNIPLRTSLAVYPAANFRDSLLKSNHLKKTIRLAVSDQT</sequence>
<dbReference type="OrthoDB" id="3261690at2759"/>
<dbReference type="KEGG" id="pco:PHACADRAFT_33457"/>
<organism evidence="1 2">
    <name type="scientific">Phanerochaete carnosa (strain HHB-10118-sp)</name>
    <name type="common">White-rot fungus</name>
    <name type="synonym">Peniophora carnosa</name>
    <dbReference type="NCBI Taxonomy" id="650164"/>
    <lineage>
        <taxon>Eukaryota</taxon>
        <taxon>Fungi</taxon>
        <taxon>Dikarya</taxon>
        <taxon>Basidiomycota</taxon>
        <taxon>Agaricomycotina</taxon>
        <taxon>Agaricomycetes</taxon>
        <taxon>Polyporales</taxon>
        <taxon>Phanerochaetaceae</taxon>
        <taxon>Phanerochaete</taxon>
    </lineage>
</organism>
<evidence type="ECO:0000313" key="2">
    <source>
        <dbReference type="Proteomes" id="UP000008370"/>
    </source>
</evidence>
<evidence type="ECO:0000313" key="1">
    <source>
        <dbReference type="EMBL" id="EKM49390.1"/>
    </source>
</evidence>
<accession>K5VRL3</accession>
<proteinExistence type="predicted"/>
<reference evidence="1 2" key="1">
    <citation type="journal article" date="2012" name="BMC Genomics">
        <title>Comparative genomics of the white-rot fungi, Phanerochaete carnosa and P. chrysosporium, to elucidate the genetic basis of the distinct wood types they colonize.</title>
        <authorList>
            <person name="Suzuki H."/>
            <person name="MacDonald J."/>
            <person name="Syed K."/>
            <person name="Salamov A."/>
            <person name="Hori C."/>
            <person name="Aerts A."/>
            <person name="Henrissat B."/>
            <person name="Wiebenga A."/>
            <person name="vanKuyk P.A."/>
            <person name="Barry K."/>
            <person name="Lindquist E."/>
            <person name="LaButti K."/>
            <person name="Lapidus A."/>
            <person name="Lucas S."/>
            <person name="Coutinho P."/>
            <person name="Gong Y."/>
            <person name="Samejima M."/>
            <person name="Mahadevan R."/>
            <person name="Abou-Zaid M."/>
            <person name="de Vries R.P."/>
            <person name="Igarashi K."/>
            <person name="Yadav J.S."/>
            <person name="Grigoriev I.V."/>
            <person name="Master E.R."/>
        </authorList>
    </citation>
    <scope>NUCLEOTIDE SEQUENCE [LARGE SCALE GENOMIC DNA]</scope>
    <source>
        <strain evidence="1 2">HHB-10118-sp</strain>
    </source>
</reference>
<keyword evidence="2" id="KW-1185">Reference proteome</keyword>
<name>K5VRL3_PHACS</name>
<dbReference type="EMBL" id="JH930481">
    <property type="protein sequence ID" value="EKM49390.1"/>
    <property type="molecule type" value="Genomic_DNA"/>
</dbReference>
<protein>
    <submittedName>
        <fullName evidence="1">Uncharacterized protein</fullName>
    </submittedName>
</protein>
<dbReference type="AlphaFoldDB" id="K5VRL3"/>
<dbReference type="RefSeq" id="XP_007401971.1">
    <property type="nucleotide sequence ID" value="XM_007401909.1"/>
</dbReference>
<gene>
    <name evidence="1" type="ORF">PHACADRAFT_33457</name>
</gene>
<dbReference type="InParanoid" id="K5VRL3"/>
<dbReference type="HOGENOM" id="CLU_2016066_0_0_1"/>
<dbReference type="STRING" id="650164.K5VRL3"/>
<dbReference type="GeneID" id="18919788"/>